<proteinExistence type="predicted"/>
<protein>
    <submittedName>
        <fullName evidence="1">Uncharacterized protein</fullName>
    </submittedName>
</protein>
<organism evidence="1 2">
    <name type="scientific">Linnemannia gamsii</name>
    <dbReference type="NCBI Taxonomy" id="64522"/>
    <lineage>
        <taxon>Eukaryota</taxon>
        <taxon>Fungi</taxon>
        <taxon>Fungi incertae sedis</taxon>
        <taxon>Mucoromycota</taxon>
        <taxon>Mortierellomycotina</taxon>
        <taxon>Mortierellomycetes</taxon>
        <taxon>Mortierellales</taxon>
        <taxon>Mortierellaceae</taxon>
        <taxon>Linnemannia</taxon>
    </lineage>
</organism>
<comment type="caution">
    <text evidence="1">The sequence shown here is derived from an EMBL/GenBank/DDBJ whole genome shotgun (WGS) entry which is preliminary data.</text>
</comment>
<sequence>MLLFDMLAISGPDIVFYLKINGNVYPIIVPVLKLRQVLERSDIEKALAVVSSNTIQGKIDKEHEKLVKDLAQFMSAWLSLITRRSSSSRLCAPDPEPELERLE</sequence>
<dbReference type="AlphaFoldDB" id="A0A9P6QSF8"/>
<gene>
    <name evidence="1" type="ORF">BGZ97_005041</name>
</gene>
<evidence type="ECO:0000313" key="2">
    <source>
        <dbReference type="Proteomes" id="UP000823405"/>
    </source>
</evidence>
<keyword evidence="2" id="KW-1185">Reference proteome</keyword>
<evidence type="ECO:0000313" key="1">
    <source>
        <dbReference type="EMBL" id="KAG0294610.1"/>
    </source>
</evidence>
<dbReference type="OrthoDB" id="10570327at2759"/>
<name>A0A9P6QSF8_9FUNG</name>
<dbReference type="Proteomes" id="UP000823405">
    <property type="component" value="Unassembled WGS sequence"/>
</dbReference>
<reference evidence="1" key="1">
    <citation type="journal article" date="2020" name="Fungal Divers.">
        <title>Resolving the Mortierellaceae phylogeny through synthesis of multi-gene phylogenetics and phylogenomics.</title>
        <authorList>
            <person name="Vandepol N."/>
            <person name="Liber J."/>
            <person name="Desiro A."/>
            <person name="Na H."/>
            <person name="Kennedy M."/>
            <person name="Barry K."/>
            <person name="Grigoriev I.V."/>
            <person name="Miller A.N."/>
            <person name="O'Donnell K."/>
            <person name="Stajich J.E."/>
            <person name="Bonito G."/>
        </authorList>
    </citation>
    <scope>NUCLEOTIDE SEQUENCE</scope>
    <source>
        <strain evidence="1">NVP60</strain>
    </source>
</reference>
<dbReference type="EMBL" id="JAAAIN010002309">
    <property type="protein sequence ID" value="KAG0294610.1"/>
    <property type="molecule type" value="Genomic_DNA"/>
</dbReference>
<accession>A0A9P6QSF8</accession>